<feature type="transmembrane region" description="Helical" evidence="12">
    <location>
        <begin position="667"/>
        <end position="685"/>
    </location>
</feature>
<keyword evidence="17" id="KW-1185">Reference proteome</keyword>
<evidence type="ECO:0000259" key="14">
    <source>
        <dbReference type="Pfam" id="PF14896"/>
    </source>
</evidence>
<feature type="transmembrane region" description="Helical" evidence="12">
    <location>
        <begin position="519"/>
        <end position="536"/>
    </location>
</feature>
<feature type="domain" description="Arabinosyltransferase C-terminal" evidence="14">
    <location>
        <begin position="772"/>
        <end position="979"/>
    </location>
</feature>
<feature type="transmembrane region" description="Helical" evidence="12">
    <location>
        <begin position="542"/>
        <end position="561"/>
    </location>
</feature>
<evidence type="ECO:0000256" key="3">
    <source>
        <dbReference type="ARBA" id="ARBA00008195"/>
    </source>
</evidence>
<comment type="caution">
    <text evidence="16">The sequence shown here is derived from an EMBL/GenBank/DDBJ whole genome shotgun (WGS) entry which is preliminary data.</text>
</comment>
<evidence type="ECO:0000259" key="15">
    <source>
        <dbReference type="Pfam" id="PF17689"/>
    </source>
</evidence>
<feature type="transmembrane region" description="Helical" evidence="12">
    <location>
        <begin position="627"/>
        <end position="646"/>
    </location>
</feature>
<evidence type="ECO:0000256" key="5">
    <source>
        <dbReference type="ARBA" id="ARBA00022676"/>
    </source>
</evidence>
<keyword evidence="8 12" id="KW-1133">Transmembrane helix</keyword>
<evidence type="ECO:0000256" key="12">
    <source>
        <dbReference type="SAM" id="Phobius"/>
    </source>
</evidence>
<dbReference type="InterPro" id="IPR027451">
    <property type="entry name" value="EmbABC_dom1"/>
</dbReference>
<keyword evidence="9 12" id="KW-0472">Membrane</keyword>
<organism evidence="16 17">
    <name type="scientific">Pseudonocardia parietis</name>
    <dbReference type="NCBI Taxonomy" id="570936"/>
    <lineage>
        <taxon>Bacteria</taxon>
        <taxon>Bacillati</taxon>
        <taxon>Actinomycetota</taxon>
        <taxon>Actinomycetes</taxon>
        <taxon>Pseudonocardiales</taxon>
        <taxon>Pseudonocardiaceae</taxon>
        <taxon>Pseudonocardia</taxon>
    </lineage>
</organism>
<keyword evidence="6" id="KW-0808">Transferase</keyword>
<keyword evidence="10" id="KW-0961">Cell wall biogenesis/degradation</keyword>
<dbReference type="InterPro" id="IPR040920">
    <property type="entry name" value="Arabino_trans_N"/>
</dbReference>
<evidence type="ECO:0000256" key="6">
    <source>
        <dbReference type="ARBA" id="ARBA00022679"/>
    </source>
</evidence>
<feature type="transmembrane region" description="Helical" evidence="12">
    <location>
        <begin position="192"/>
        <end position="210"/>
    </location>
</feature>
<keyword evidence="4" id="KW-1003">Cell membrane</keyword>
<feature type="transmembrane region" description="Helical" evidence="12">
    <location>
        <begin position="330"/>
        <end position="348"/>
    </location>
</feature>
<comment type="subcellular location">
    <subcellularLocation>
        <location evidence="2">Cell membrane</location>
        <topology evidence="2">Multi-pass membrane protein</topology>
    </subcellularLocation>
</comment>
<evidence type="ECO:0000313" key="17">
    <source>
        <dbReference type="Proteomes" id="UP001519295"/>
    </source>
</evidence>
<feature type="transmembrane region" description="Helical" evidence="12">
    <location>
        <begin position="388"/>
        <end position="414"/>
    </location>
</feature>
<evidence type="ECO:0000256" key="11">
    <source>
        <dbReference type="SAM" id="MobiDB-lite"/>
    </source>
</evidence>
<keyword evidence="5" id="KW-0328">Glycosyltransferase</keyword>
<dbReference type="Proteomes" id="UP001519295">
    <property type="component" value="Unassembled WGS sequence"/>
</dbReference>
<dbReference type="Pfam" id="PF17689">
    <property type="entry name" value="Arabino_trans_N"/>
    <property type="match status" value="1"/>
</dbReference>
<feature type="region of interest" description="Disordered" evidence="11">
    <location>
        <begin position="717"/>
        <end position="753"/>
    </location>
</feature>
<accession>A0ABS4VL61</accession>
<dbReference type="Gene3D" id="2.60.120.610">
    <property type="entry name" value="arabinofuranosyltransferase like domain"/>
    <property type="match status" value="1"/>
</dbReference>
<comment type="similarity">
    <text evidence="3">Belongs to the emb family.</text>
</comment>
<evidence type="ECO:0000256" key="10">
    <source>
        <dbReference type="ARBA" id="ARBA00023316"/>
    </source>
</evidence>
<evidence type="ECO:0000259" key="13">
    <source>
        <dbReference type="Pfam" id="PF04602"/>
    </source>
</evidence>
<reference evidence="16 17" key="1">
    <citation type="submission" date="2021-03" db="EMBL/GenBank/DDBJ databases">
        <title>Sequencing the genomes of 1000 actinobacteria strains.</title>
        <authorList>
            <person name="Klenk H.-P."/>
        </authorList>
    </citation>
    <scope>NUCLEOTIDE SEQUENCE [LARGE SCALE GENOMIC DNA]</scope>
    <source>
        <strain evidence="16 17">DSM 45256</strain>
    </source>
</reference>
<keyword evidence="7 12" id="KW-0812">Transmembrane</keyword>
<dbReference type="RefSeq" id="WP_210024673.1">
    <property type="nucleotide sequence ID" value="NZ_JAGINU010000001.1"/>
</dbReference>
<feature type="domain" description="Arabinofuranosyltransferase central" evidence="13">
    <location>
        <begin position="187"/>
        <end position="610"/>
    </location>
</feature>
<sequence length="997" mass="103610">MSTAASARRPLLLLLLGGLTCLLGLAAALAPVDADDPVVSWPRPGAEPGAAASTVLPLSPYRPLEFTAQIPCAAAASLPDGDVLRTMPADVEDPATAPGLSATVTGGALTIRSGAEELHTGPVGDGCVYRVTADADGTVLTRDGETLAERPELAPPQVAELSTAVAGPAADGLQVQLHTDARYESSPSPLKVGLLVAHLIALAATLAVAVRSWTGTRRILAVAPRPGIADAVVLVVTLAWAVLGPVNIDDSWYALMARQAEVSGTVGNAIYQFNVTEAPFTTGQYLMQFWGAVAGWGLLPMRVVPVVLGLGTWVLLRLTLIALADRAGGRPGVVAALAVAHLAWFLPYGITLRPETTGTLAAVGVLFLVAAALRTGAVGLLAPATAVAVLGVTAAPAALVAAVPLLLALPLVWWHLVHSGWVTRSATVAVALAAASVVVPLGLADQTLADVRESIAVHRWYYFQYSWWQEYEHYANLLGVDDQGSWGRRLPVLLTVAVLALGTVRLATRRGTGGPLGRALGFALAVTALGLVAVALSPTKWVNHFGAVAAPATLLLGIALTRGPLPRRAPARLVAVGTAVLGVVAAVIYAGPNLWRPFGDWGQPFGNHSVIDAPIHQQVLAPHLGPLYLRSPLLWLLVAAAGLWWMHRRRRAGRPSGTGPDGAVLRTAAAGGVVLMLLVFALAPVQQAPGASVASMNLAALAGKPCGLADAVVVQVPDGPAPPASGPPELTGVMREGPPPDRPEPDGPAWHTDDAGTGTLATGWFPVADGTPTVLVPATGDLRPEQEIVVEAATGPVGAPAATARLQPDLPGEKTAEWTDLPVDLAEAGFPVTQVRLLVEDRLDGPDSWLAAGAPVPARERPASEVIGGDPVFADQVSALLWPCEDQIVVRHGIAGTPQWRLRTGDSLEGATEDNAFFAGNGGVLAGVDRTATFDELPSRLEPPPGRAMFDWGHIERVEYDHPTGGYLLEVGTERRWGWDGLPSLATEEYTGRDFLG</sequence>
<evidence type="ECO:0000256" key="7">
    <source>
        <dbReference type="ARBA" id="ARBA00022692"/>
    </source>
</evidence>
<evidence type="ECO:0000256" key="2">
    <source>
        <dbReference type="ARBA" id="ARBA00004651"/>
    </source>
</evidence>
<feature type="domain" description="Arabinosyltransferas concanavalin like" evidence="15">
    <location>
        <begin position="39"/>
        <end position="182"/>
    </location>
</feature>
<feature type="transmembrane region" description="Helical" evidence="12">
    <location>
        <begin position="222"/>
        <end position="243"/>
    </location>
</feature>
<dbReference type="InterPro" id="IPR032731">
    <property type="entry name" value="Arabino_trans_C"/>
</dbReference>
<protein>
    <recommendedName>
        <fullName evidence="18">Arabinosyltransferase B/arabinosyltransferase C</fullName>
    </recommendedName>
</protein>
<proteinExistence type="inferred from homology"/>
<feature type="transmembrane region" description="Helical" evidence="12">
    <location>
        <begin position="360"/>
        <end position="382"/>
    </location>
</feature>
<name>A0ABS4VL61_9PSEU</name>
<gene>
    <name evidence="16" type="ORF">JOF36_000344</name>
</gene>
<feature type="transmembrane region" description="Helical" evidence="12">
    <location>
        <begin position="573"/>
        <end position="591"/>
    </location>
</feature>
<evidence type="ECO:0000256" key="4">
    <source>
        <dbReference type="ARBA" id="ARBA00022475"/>
    </source>
</evidence>
<evidence type="ECO:0000313" key="16">
    <source>
        <dbReference type="EMBL" id="MBP2364648.1"/>
    </source>
</evidence>
<dbReference type="EMBL" id="JAGINU010000001">
    <property type="protein sequence ID" value="MBP2364648.1"/>
    <property type="molecule type" value="Genomic_DNA"/>
</dbReference>
<evidence type="ECO:0008006" key="18">
    <source>
        <dbReference type="Google" id="ProtNLM"/>
    </source>
</evidence>
<evidence type="ECO:0000256" key="9">
    <source>
        <dbReference type="ARBA" id="ARBA00023136"/>
    </source>
</evidence>
<evidence type="ECO:0000256" key="1">
    <source>
        <dbReference type="ARBA" id="ARBA00003001"/>
    </source>
</evidence>
<dbReference type="InterPro" id="IPR007680">
    <property type="entry name" value="Arabino_trans_central"/>
</dbReference>
<dbReference type="Pfam" id="PF14896">
    <property type="entry name" value="Arabino_trans_C"/>
    <property type="match status" value="1"/>
</dbReference>
<dbReference type="Gene3D" id="3.40.190.160">
    <property type="match status" value="1"/>
</dbReference>
<dbReference type="Pfam" id="PF04602">
    <property type="entry name" value="Arabinose_trans"/>
    <property type="match status" value="1"/>
</dbReference>
<comment type="function">
    <text evidence="1">Arabinosyl transferase responsible for the polymerization of arabinose into the arabinan of arabinogalactan.</text>
</comment>
<evidence type="ECO:0000256" key="8">
    <source>
        <dbReference type="ARBA" id="ARBA00022989"/>
    </source>
</evidence>
<feature type="transmembrane region" description="Helical" evidence="12">
    <location>
        <begin position="426"/>
        <end position="444"/>
    </location>
</feature>